<dbReference type="AlphaFoldDB" id="A0A7X8XVR5"/>
<evidence type="ECO:0000313" key="2">
    <source>
        <dbReference type="Proteomes" id="UP000585050"/>
    </source>
</evidence>
<dbReference type="PROSITE" id="PS51257">
    <property type="entry name" value="PROKAR_LIPOPROTEIN"/>
    <property type="match status" value="1"/>
</dbReference>
<organism evidence="1 2">
    <name type="scientific">Flammeovirga agarivorans</name>
    <dbReference type="NCBI Taxonomy" id="2726742"/>
    <lineage>
        <taxon>Bacteria</taxon>
        <taxon>Pseudomonadati</taxon>
        <taxon>Bacteroidota</taxon>
        <taxon>Cytophagia</taxon>
        <taxon>Cytophagales</taxon>
        <taxon>Flammeovirgaceae</taxon>
        <taxon>Flammeovirga</taxon>
    </lineage>
</organism>
<dbReference type="RefSeq" id="WP_168882310.1">
    <property type="nucleotide sequence ID" value="NZ_JABAIL010000003.1"/>
</dbReference>
<sequence>MRKILLGIALIGLTFGCNQKKEEPKSLAELQAQYDKNVEEISSLVDVITIETLQQDSVYLTKLTNGFLANNKFNDIHNKTEADTMEYLRFVLLLQEQQLEHLHSKY</sequence>
<dbReference type="Proteomes" id="UP000585050">
    <property type="component" value="Unassembled WGS sequence"/>
</dbReference>
<comment type="caution">
    <text evidence="1">The sequence shown here is derived from an EMBL/GenBank/DDBJ whole genome shotgun (WGS) entry which is preliminary data.</text>
</comment>
<gene>
    <name evidence="1" type="ORF">HGP29_10265</name>
</gene>
<name>A0A7X8XVR5_9BACT</name>
<proteinExistence type="predicted"/>
<accession>A0A7X8XVR5</accession>
<dbReference type="EMBL" id="JABAIL010000003">
    <property type="protein sequence ID" value="NLR91592.1"/>
    <property type="molecule type" value="Genomic_DNA"/>
</dbReference>
<reference evidence="1 2" key="1">
    <citation type="submission" date="2020-04" db="EMBL/GenBank/DDBJ databases">
        <title>Flammeovirga sp. SR4, a novel species isolated from seawater.</title>
        <authorList>
            <person name="Wang X."/>
        </authorList>
    </citation>
    <scope>NUCLEOTIDE SEQUENCE [LARGE SCALE GENOMIC DNA]</scope>
    <source>
        <strain evidence="1 2">SR4</strain>
    </source>
</reference>
<evidence type="ECO:0000313" key="1">
    <source>
        <dbReference type="EMBL" id="NLR91592.1"/>
    </source>
</evidence>
<keyword evidence="2" id="KW-1185">Reference proteome</keyword>
<protein>
    <submittedName>
        <fullName evidence="1">Uncharacterized protein</fullName>
    </submittedName>
</protein>